<evidence type="ECO:0000256" key="2">
    <source>
        <dbReference type="ARBA" id="ARBA00004953"/>
    </source>
</evidence>
<dbReference type="NCBIfam" id="NF002281">
    <property type="entry name" value="PRK01209.2-5"/>
    <property type="match status" value="1"/>
</dbReference>
<dbReference type="STRING" id="760142.Hipma_0075"/>
<feature type="transmembrane region" description="Helical" evidence="9">
    <location>
        <begin position="7"/>
        <end position="25"/>
    </location>
</feature>
<dbReference type="GO" id="GO:0015420">
    <property type="term" value="F:ABC-type vitamin B12 transporter activity"/>
    <property type="evidence" value="ECO:0007669"/>
    <property type="project" value="UniProtKB-UniRule"/>
</dbReference>
<dbReference type="PANTHER" id="PTHR34308">
    <property type="entry name" value="COBALAMIN BIOSYNTHESIS PROTEIN CBIB"/>
    <property type="match status" value="1"/>
</dbReference>
<accession>F2LWS7</accession>
<comment type="pathway">
    <text evidence="2 9">Cofactor biosynthesis; adenosylcobalamin biosynthesis.</text>
</comment>
<dbReference type="UniPathway" id="UPA00148"/>
<evidence type="ECO:0000256" key="1">
    <source>
        <dbReference type="ARBA" id="ARBA00004651"/>
    </source>
</evidence>
<keyword evidence="8 9" id="KW-0472">Membrane</keyword>
<dbReference type="InParanoid" id="F2LWS7"/>
<reference evidence="11" key="2">
    <citation type="submission" date="2011-03" db="EMBL/GenBank/DDBJ databases">
        <title>The complete genome of Hippea maritima DSM 10411.</title>
        <authorList>
            <consortium name="US DOE Joint Genome Institute (JGI-PGF)"/>
            <person name="Lucas S."/>
            <person name="Copeland A."/>
            <person name="Lapidus A."/>
            <person name="Bruce D."/>
            <person name="Goodwin L."/>
            <person name="Pitluck S."/>
            <person name="Peters L."/>
            <person name="Kyrpides N."/>
            <person name="Mavromatis K."/>
            <person name="Pagani I."/>
            <person name="Ivanova N."/>
            <person name="Mikhailova N."/>
            <person name="Lu M."/>
            <person name="Detter J.C."/>
            <person name="Tapia R."/>
            <person name="Han C."/>
            <person name="Land M."/>
            <person name="Hauser L."/>
            <person name="Markowitz V."/>
            <person name="Cheng J.-F."/>
            <person name="Hugenholtz P."/>
            <person name="Woyke T."/>
            <person name="Wu D."/>
            <person name="Spring S."/>
            <person name="Schroeder M."/>
            <person name="Brambilla E."/>
            <person name="Klenk H.-P."/>
            <person name="Eisen J.A."/>
        </authorList>
    </citation>
    <scope>NUCLEOTIDE SEQUENCE [LARGE SCALE GENOMIC DNA]</scope>
    <source>
        <strain evidence="11">ATCC 700847 / DSM 10411 / MH2</strain>
    </source>
</reference>
<gene>
    <name evidence="9" type="primary">cobD</name>
    <name evidence="10" type="ordered locus">Hipma_0075</name>
</gene>
<dbReference type="GO" id="GO:0005886">
    <property type="term" value="C:plasma membrane"/>
    <property type="evidence" value="ECO:0007669"/>
    <property type="project" value="UniProtKB-SubCell"/>
</dbReference>
<keyword evidence="11" id="KW-1185">Reference proteome</keyword>
<evidence type="ECO:0000313" key="11">
    <source>
        <dbReference type="Proteomes" id="UP000008139"/>
    </source>
</evidence>
<dbReference type="eggNOG" id="COG1270">
    <property type="taxonomic scope" value="Bacteria"/>
</dbReference>
<evidence type="ECO:0000256" key="9">
    <source>
        <dbReference type="HAMAP-Rule" id="MF_00024"/>
    </source>
</evidence>
<dbReference type="HOGENOM" id="CLU_054212_0_0_7"/>
<comment type="similarity">
    <text evidence="3 9">Belongs to the CobD/CbiB family.</text>
</comment>
<evidence type="ECO:0000256" key="7">
    <source>
        <dbReference type="ARBA" id="ARBA00022989"/>
    </source>
</evidence>
<dbReference type="HAMAP" id="MF_00024">
    <property type="entry name" value="CobD_CbiB"/>
    <property type="match status" value="1"/>
</dbReference>
<dbReference type="KEGG" id="hmr:Hipma_0075"/>
<dbReference type="GO" id="GO:0048472">
    <property type="term" value="F:threonine-phosphate decarboxylase activity"/>
    <property type="evidence" value="ECO:0007669"/>
    <property type="project" value="InterPro"/>
</dbReference>
<evidence type="ECO:0000256" key="4">
    <source>
        <dbReference type="ARBA" id="ARBA00022475"/>
    </source>
</evidence>
<evidence type="ECO:0000256" key="3">
    <source>
        <dbReference type="ARBA" id="ARBA00006263"/>
    </source>
</evidence>
<evidence type="ECO:0000256" key="6">
    <source>
        <dbReference type="ARBA" id="ARBA00022692"/>
    </source>
</evidence>
<name>F2LWS7_HIPMA</name>
<dbReference type="EMBL" id="CP002606">
    <property type="protein sequence ID" value="AEA33055.1"/>
    <property type="molecule type" value="Genomic_DNA"/>
</dbReference>
<dbReference type="AlphaFoldDB" id="F2LWS7"/>
<dbReference type="NCBIfam" id="TIGR00380">
    <property type="entry name" value="cobal_cbiB"/>
    <property type="match status" value="1"/>
</dbReference>
<keyword evidence="7 9" id="KW-1133">Transmembrane helix</keyword>
<proteinExistence type="inferred from homology"/>
<sequence length="329" mass="36954">MDLICELVYFNGIAFFVGVVLDFVFGEPPVAFHPVVWIGRLISRFEGYFYRFENRLLGGVLFVFSVLGVVVLVVCVFLYVFAVSGFFGKLIYSIVASYLVFSSISIRSLSQHAKRVLDALEEADLDRAKKHLFLIVSRDTHDMRQDKIITSTVESVSENFVDGVLSPMVYYAAFGILGVAFFKTISTFDSMIGYKNERYEFFGRFAARFDDLLNFIPARLSVVFIGVASLILGFNFFDTMRVFARFRKAHSSPNSAHPMSAFAGALDLRLGGKTSYSGVMVDKPYIGDSKRIPKANDIKRAIHLFEVSSYLAFMFFGFVFVKIVVGCLG</sequence>
<evidence type="ECO:0000256" key="5">
    <source>
        <dbReference type="ARBA" id="ARBA00022573"/>
    </source>
</evidence>
<dbReference type="Pfam" id="PF03186">
    <property type="entry name" value="CobD_Cbib"/>
    <property type="match status" value="1"/>
</dbReference>
<feature type="transmembrane region" description="Helical" evidence="9">
    <location>
        <begin position="169"/>
        <end position="192"/>
    </location>
</feature>
<keyword evidence="5 9" id="KW-0169">Cobalamin biosynthesis</keyword>
<feature type="transmembrane region" description="Helical" evidence="9">
    <location>
        <begin position="56"/>
        <end position="80"/>
    </location>
</feature>
<keyword evidence="4 9" id="KW-1003">Cell membrane</keyword>
<comment type="function">
    <text evidence="9">Converts cobyric acid to cobinamide by the addition of aminopropanol on the F carboxylic group.</text>
</comment>
<comment type="subcellular location">
    <subcellularLocation>
        <location evidence="1 9">Cell membrane</location>
        <topology evidence="1 9">Multi-pass membrane protein</topology>
    </subcellularLocation>
</comment>
<reference evidence="10 11" key="1">
    <citation type="journal article" date="2011" name="Stand. Genomic Sci.">
        <title>Complete genome sequence of the thermophilic sulfur-reducer Hippea maritima type strain (MH(2)).</title>
        <authorList>
            <person name="Huntemann M."/>
            <person name="Lu M."/>
            <person name="Nolan M."/>
            <person name="Lapidus A."/>
            <person name="Lucas S."/>
            <person name="Hammon N."/>
            <person name="Deshpande S."/>
            <person name="Cheng J.F."/>
            <person name="Tapia R."/>
            <person name="Han C."/>
            <person name="Goodwin L."/>
            <person name="Pitluck S."/>
            <person name="Liolios K."/>
            <person name="Pagani I."/>
            <person name="Ivanova N."/>
            <person name="Ovchinikova G."/>
            <person name="Pati A."/>
            <person name="Chen A."/>
            <person name="Palaniappan K."/>
            <person name="Land M."/>
            <person name="Hauser L."/>
            <person name="Jeffries C.D."/>
            <person name="Detter J.C."/>
            <person name="Brambilla E.M."/>
            <person name="Rohde M."/>
            <person name="Spring S."/>
            <person name="Goker M."/>
            <person name="Woyke T."/>
            <person name="Bristow J."/>
            <person name="Eisen J.A."/>
            <person name="Markowitz V."/>
            <person name="Hugenholtz P."/>
            <person name="Kyrpides N.C."/>
            <person name="Klenk H.P."/>
            <person name="Mavromatis K."/>
        </authorList>
    </citation>
    <scope>NUCLEOTIDE SEQUENCE [LARGE SCALE GENOMIC DNA]</scope>
    <source>
        <strain evidence="11">ATCC 700847 / DSM 10411 / MH2</strain>
    </source>
</reference>
<organism evidence="10 11">
    <name type="scientific">Hippea maritima (strain ATCC 700847 / DSM 10411 / MH2)</name>
    <dbReference type="NCBI Taxonomy" id="760142"/>
    <lineage>
        <taxon>Bacteria</taxon>
        <taxon>Pseudomonadati</taxon>
        <taxon>Campylobacterota</taxon>
        <taxon>Desulfurellia</taxon>
        <taxon>Desulfurellales</taxon>
        <taxon>Hippeaceae</taxon>
        <taxon>Hippea</taxon>
    </lineage>
</organism>
<dbReference type="GO" id="GO:0009236">
    <property type="term" value="P:cobalamin biosynthetic process"/>
    <property type="evidence" value="ECO:0007669"/>
    <property type="project" value="UniProtKB-UniRule"/>
</dbReference>
<dbReference type="PANTHER" id="PTHR34308:SF1">
    <property type="entry name" value="COBALAMIN BIOSYNTHESIS PROTEIN CBIB"/>
    <property type="match status" value="1"/>
</dbReference>
<dbReference type="OrthoDB" id="9811967at2"/>
<feature type="transmembrane region" description="Helical" evidence="9">
    <location>
        <begin position="301"/>
        <end position="325"/>
    </location>
</feature>
<dbReference type="RefSeq" id="WP_013681100.1">
    <property type="nucleotide sequence ID" value="NC_015318.1"/>
</dbReference>
<protein>
    <recommendedName>
        <fullName evidence="9">Cobalamin biosynthesis protein CobD</fullName>
    </recommendedName>
</protein>
<evidence type="ECO:0000256" key="8">
    <source>
        <dbReference type="ARBA" id="ARBA00023136"/>
    </source>
</evidence>
<dbReference type="Proteomes" id="UP000008139">
    <property type="component" value="Chromosome"/>
</dbReference>
<dbReference type="InterPro" id="IPR004485">
    <property type="entry name" value="Cobalamin_biosynth_CobD/CbiB"/>
</dbReference>
<evidence type="ECO:0000313" key="10">
    <source>
        <dbReference type="EMBL" id="AEA33055.1"/>
    </source>
</evidence>
<keyword evidence="6 9" id="KW-0812">Transmembrane</keyword>
<feature type="transmembrane region" description="Helical" evidence="9">
    <location>
        <begin position="212"/>
        <end position="237"/>
    </location>
</feature>